<accession>A0A164Z357</accession>
<evidence type="ECO:0000313" key="1">
    <source>
        <dbReference type="EMBL" id="SAY38355.1"/>
    </source>
</evidence>
<organism evidence="1 2">
    <name type="scientific">Candidatus Synechococcus spongiarum</name>
    <dbReference type="NCBI Taxonomy" id="431041"/>
    <lineage>
        <taxon>Bacteria</taxon>
        <taxon>Bacillati</taxon>
        <taxon>Cyanobacteriota</taxon>
        <taxon>Cyanophyceae</taxon>
        <taxon>Synechococcales</taxon>
        <taxon>Synechococcaceae</taxon>
        <taxon>Synechococcus</taxon>
    </lineage>
</organism>
<name>A0A164Z357_9SYNE</name>
<evidence type="ECO:0000313" key="2">
    <source>
        <dbReference type="Proteomes" id="UP000182631"/>
    </source>
</evidence>
<sequence length="44" mass="4685">MGSNRQGLGREDIGISAKYPPCITLFWLPDNTPSDGAAQPLEAP</sequence>
<proteinExistence type="predicted"/>
<dbReference type="AlphaFoldDB" id="A0A164Z357"/>
<gene>
    <name evidence="1" type="ORF">FLM9_213</name>
</gene>
<keyword evidence="2" id="KW-1185">Reference proteome</keyword>
<protein>
    <submittedName>
        <fullName evidence="1">Uncharacterized protein</fullName>
    </submittedName>
</protein>
<dbReference type="EMBL" id="FITM01000023">
    <property type="protein sequence ID" value="SAY38355.1"/>
    <property type="molecule type" value="Genomic_DNA"/>
</dbReference>
<reference evidence="2" key="1">
    <citation type="submission" date="2016-02" db="EMBL/GenBank/DDBJ databases">
        <authorList>
            <person name="liu f."/>
        </authorList>
    </citation>
    <scope>NUCLEOTIDE SEQUENCE [LARGE SCALE GENOMIC DNA]</scope>
</reference>
<dbReference type="Proteomes" id="UP000182631">
    <property type="component" value="Unassembled WGS sequence"/>
</dbReference>